<evidence type="ECO:0000256" key="1">
    <source>
        <dbReference type="ARBA" id="ARBA00023125"/>
    </source>
</evidence>
<dbReference type="Proteomes" id="UP000587800">
    <property type="component" value="Unassembled WGS sequence"/>
</dbReference>
<organism evidence="3 4">
    <name type="scientific">Listeria immobilis</name>
    <dbReference type="NCBI Taxonomy" id="2713502"/>
    <lineage>
        <taxon>Bacteria</taxon>
        <taxon>Bacillati</taxon>
        <taxon>Bacillota</taxon>
        <taxon>Bacilli</taxon>
        <taxon>Bacillales</taxon>
        <taxon>Listeriaceae</taxon>
        <taxon>Listeria</taxon>
    </lineage>
</organism>
<proteinExistence type="predicted"/>
<dbReference type="Gene3D" id="1.10.260.40">
    <property type="entry name" value="lambda repressor-like DNA-binding domains"/>
    <property type="match status" value="1"/>
</dbReference>
<feature type="domain" description="HTH cro/C1-type" evidence="2">
    <location>
        <begin position="7"/>
        <end position="61"/>
    </location>
</feature>
<dbReference type="CDD" id="cd00093">
    <property type="entry name" value="HTH_XRE"/>
    <property type="match status" value="1"/>
</dbReference>
<reference evidence="3 4" key="1">
    <citation type="submission" date="2020-03" db="EMBL/GenBank/DDBJ databases">
        <title>Soil Listeria distribution.</title>
        <authorList>
            <person name="Liao J."/>
            <person name="Wiedmann M."/>
        </authorList>
    </citation>
    <scope>NUCLEOTIDE SEQUENCE [LARGE SCALE GENOMIC DNA]</scope>
    <source>
        <strain evidence="3 4">FSL L7-1515</strain>
    </source>
</reference>
<dbReference type="EMBL" id="JAASUB010000006">
    <property type="protein sequence ID" value="MBC1509443.1"/>
    <property type="molecule type" value="Genomic_DNA"/>
</dbReference>
<dbReference type="PANTHER" id="PTHR46797:SF1">
    <property type="entry name" value="METHYLPHOSPHONATE SYNTHASE"/>
    <property type="match status" value="1"/>
</dbReference>
<sequence length="68" mass="7511">MSIGKTVKMYRIQKRWSQSMLCDKSGVPQTTISGIENKNVMPSLIIAKKLADALGVTTDDLLQEAQKT</sequence>
<evidence type="ECO:0000313" key="4">
    <source>
        <dbReference type="Proteomes" id="UP000587800"/>
    </source>
</evidence>
<name>A0ABR6SUT4_9LIST</name>
<protein>
    <submittedName>
        <fullName evidence="3">Helix-turn-helix transcriptional regulator</fullName>
    </submittedName>
</protein>
<evidence type="ECO:0000259" key="2">
    <source>
        <dbReference type="PROSITE" id="PS50943"/>
    </source>
</evidence>
<comment type="caution">
    <text evidence="3">The sequence shown here is derived from an EMBL/GenBank/DDBJ whole genome shotgun (WGS) entry which is preliminary data.</text>
</comment>
<dbReference type="Pfam" id="PF01381">
    <property type="entry name" value="HTH_3"/>
    <property type="match status" value="1"/>
</dbReference>
<keyword evidence="1" id="KW-0238">DNA-binding</keyword>
<dbReference type="SUPFAM" id="SSF47413">
    <property type="entry name" value="lambda repressor-like DNA-binding domains"/>
    <property type="match status" value="1"/>
</dbReference>
<dbReference type="InterPro" id="IPR001387">
    <property type="entry name" value="Cro/C1-type_HTH"/>
</dbReference>
<dbReference type="InterPro" id="IPR050807">
    <property type="entry name" value="TransReg_Diox_bact_type"/>
</dbReference>
<dbReference type="PANTHER" id="PTHR46797">
    <property type="entry name" value="HTH-TYPE TRANSCRIPTIONAL REGULATOR"/>
    <property type="match status" value="1"/>
</dbReference>
<gene>
    <name evidence="3" type="ORF">HCJ59_05995</name>
</gene>
<dbReference type="PROSITE" id="PS50943">
    <property type="entry name" value="HTH_CROC1"/>
    <property type="match status" value="1"/>
</dbReference>
<evidence type="ECO:0000313" key="3">
    <source>
        <dbReference type="EMBL" id="MBC1509443.1"/>
    </source>
</evidence>
<dbReference type="SMART" id="SM00530">
    <property type="entry name" value="HTH_XRE"/>
    <property type="match status" value="1"/>
</dbReference>
<accession>A0ABR6SUT4</accession>
<keyword evidence="4" id="KW-1185">Reference proteome</keyword>
<dbReference type="InterPro" id="IPR010982">
    <property type="entry name" value="Lambda_DNA-bd_dom_sf"/>
</dbReference>